<dbReference type="Pfam" id="PF09678">
    <property type="entry name" value="Caa3_CtaG"/>
    <property type="match status" value="1"/>
</dbReference>
<feature type="transmembrane region" description="Helical" evidence="6">
    <location>
        <begin position="177"/>
        <end position="197"/>
    </location>
</feature>
<evidence type="ECO:0000256" key="3">
    <source>
        <dbReference type="ARBA" id="ARBA00022692"/>
    </source>
</evidence>
<feature type="transmembrane region" description="Helical" evidence="6">
    <location>
        <begin position="462"/>
        <end position="483"/>
    </location>
</feature>
<comment type="subcellular location">
    <subcellularLocation>
        <location evidence="1">Cell membrane</location>
        <topology evidence="1">Multi-pass membrane protein</topology>
    </subcellularLocation>
</comment>
<protein>
    <submittedName>
        <fullName evidence="8">Cytochrome c oxidase assembly protein</fullName>
    </submittedName>
</protein>
<dbReference type="PANTHER" id="PTHR34820:SF4">
    <property type="entry name" value="INNER MEMBRANE PROTEIN YEBZ"/>
    <property type="match status" value="1"/>
</dbReference>
<feature type="transmembrane region" description="Helical" evidence="6">
    <location>
        <begin position="322"/>
        <end position="341"/>
    </location>
</feature>
<dbReference type="Proteomes" id="UP001501468">
    <property type="component" value="Unassembled WGS sequence"/>
</dbReference>
<dbReference type="InterPro" id="IPR008457">
    <property type="entry name" value="Cu-R_CopD_dom"/>
</dbReference>
<feature type="transmembrane region" description="Helical" evidence="6">
    <location>
        <begin position="66"/>
        <end position="87"/>
    </location>
</feature>
<sequence length="663" mass="67797">MTNPSRRNLPTALIPAVAPVVAVVTGLLACAVAARSSGAMDPFVFVEDAGPLVRWSVPLVRVGHDVAAAVTVASLVFAASLVPARALSGPRMRSLAPSAPLRLAAGAGLVWAVLALVGVVLTFADAAGLPLSSPALGAQLQTLVWQVDATRIGLLTGGCAVVVATGAVLARSRVAAGWLGALGALGVMVLGLASHTGASDDHETSVDAMALHLLGATTWVGGLVVLVVLHGWLGDRPGGQLGVTARRYSTLALVAFVTVGLSGVLAATTRLASWSDLGTPYGRLIVVKSLAFVALGLAGWWHRRRSLPALDAGVGQRAFVRLALGEVAVMGATFGVAAALSRSAPPVPEDLPDPTPALAVTGFPAPPDPSAVAWWATWRTDWLWLAVAGVLIGVYAACAVAARVASARALVESHRDDSQAGRREARTVVPWPVGRSVSWVLGCLLLVWVTSGPLGVYGRVSLAWHTALLLVLALVVPLLLVAASPVTLAEWALPQRDDGTLGPREVVVGVARSGAVRALTRPVTATVLLVGALVLLHATGLLDLALTTHPGHLLMTVAALGVGALWATGMVGPGGNGPRGSRTLLSCLGALDLFAFAAAAWLARTSTVLGAAVLGGLDLPWLRDLEADQRRAAGVILFVVVPVSVLLAVVVLLRSQRAGGRGR</sequence>
<dbReference type="InterPro" id="IPR019108">
    <property type="entry name" value="Caa3_assmbl_CtaG-rel"/>
</dbReference>
<gene>
    <name evidence="8" type="ORF">GCM10022399_09280</name>
</gene>
<proteinExistence type="predicted"/>
<evidence type="ECO:0000256" key="2">
    <source>
        <dbReference type="ARBA" id="ARBA00022475"/>
    </source>
</evidence>
<dbReference type="PROSITE" id="PS51257">
    <property type="entry name" value="PROKAR_LIPOPROTEIN"/>
    <property type="match status" value="1"/>
</dbReference>
<keyword evidence="3 6" id="KW-0812">Transmembrane</keyword>
<evidence type="ECO:0000313" key="8">
    <source>
        <dbReference type="EMBL" id="GAA3694892.1"/>
    </source>
</evidence>
<keyword evidence="5 6" id="KW-0472">Membrane</keyword>
<comment type="caution">
    <text evidence="8">The sequence shown here is derived from an EMBL/GenBank/DDBJ whole genome shotgun (WGS) entry which is preliminary data.</text>
</comment>
<evidence type="ECO:0000256" key="5">
    <source>
        <dbReference type="ARBA" id="ARBA00023136"/>
    </source>
</evidence>
<evidence type="ECO:0000259" key="7">
    <source>
        <dbReference type="Pfam" id="PF05425"/>
    </source>
</evidence>
<keyword evidence="4 6" id="KW-1133">Transmembrane helix</keyword>
<accession>A0ABP7CQR1</accession>
<feature type="domain" description="Copper resistance protein D" evidence="7">
    <location>
        <begin position="244"/>
        <end position="340"/>
    </location>
</feature>
<reference evidence="9" key="1">
    <citation type="journal article" date="2019" name="Int. J. Syst. Evol. Microbiol.">
        <title>The Global Catalogue of Microorganisms (GCM) 10K type strain sequencing project: providing services to taxonomists for standard genome sequencing and annotation.</title>
        <authorList>
            <consortium name="The Broad Institute Genomics Platform"/>
            <consortium name="The Broad Institute Genome Sequencing Center for Infectious Disease"/>
            <person name="Wu L."/>
            <person name="Ma J."/>
        </authorList>
    </citation>
    <scope>NUCLEOTIDE SEQUENCE [LARGE SCALE GENOMIC DNA]</scope>
    <source>
        <strain evidence="9">JCM 17125</strain>
    </source>
</reference>
<name>A0ABP7CQR1_9MICO</name>
<feature type="transmembrane region" description="Helical" evidence="6">
    <location>
        <begin position="250"/>
        <end position="269"/>
    </location>
</feature>
<feature type="transmembrane region" description="Helical" evidence="6">
    <location>
        <begin position="552"/>
        <end position="571"/>
    </location>
</feature>
<evidence type="ECO:0000313" key="9">
    <source>
        <dbReference type="Proteomes" id="UP001501468"/>
    </source>
</evidence>
<feature type="transmembrane region" description="Helical" evidence="6">
    <location>
        <begin position="12"/>
        <end position="34"/>
    </location>
</feature>
<feature type="transmembrane region" description="Helical" evidence="6">
    <location>
        <begin position="632"/>
        <end position="653"/>
    </location>
</feature>
<evidence type="ECO:0000256" key="1">
    <source>
        <dbReference type="ARBA" id="ARBA00004651"/>
    </source>
</evidence>
<feature type="transmembrane region" description="Helical" evidence="6">
    <location>
        <begin position="281"/>
        <end position="301"/>
    </location>
</feature>
<dbReference type="Pfam" id="PF05425">
    <property type="entry name" value="CopD"/>
    <property type="match status" value="1"/>
</dbReference>
<evidence type="ECO:0000256" key="6">
    <source>
        <dbReference type="SAM" id="Phobius"/>
    </source>
</evidence>
<feature type="transmembrane region" description="Helical" evidence="6">
    <location>
        <begin position="99"/>
        <end position="124"/>
    </location>
</feature>
<feature type="transmembrane region" description="Helical" evidence="6">
    <location>
        <begin position="527"/>
        <end position="546"/>
    </location>
</feature>
<evidence type="ECO:0000256" key="4">
    <source>
        <dbReference type="ARBA" id="ARBA00022989"/>
    </source>
</evidence>
<feature type="transmembrane region" description="Helical" evidence="6">
    <location>
        <begin position="382"/>
        <end position="406"/>
    </location>
</feature>
<keyword evidence="9" id="KW-1185">Reference proteome</keyword>
<feature type="transmembrane region" description="Helical" evidence="6">
    <location>
        <begin position="427"/>
        <end position="450"/>
    </location>
</feature>
<organism evidence="8 9">
    <name type="scientific">Terrabacter ginsenosidimutans</name>
    <dbReference type="NCBI Taxonomy" id="490575"/>
    <lineage>
        <taxon>Bacteria</taxon>
        <taxon>Bacillati</taxon>
        <taxon>Actinomycetota</taxon>
        <taxon>Actinomycetes</taxon>
        <taxon>Micrococcales</taxon>
        <taxon>Intrasporangiaceae</taxon>
        <taxon>Terrabacter</taxon>
    </lineage>
</organism>
<dbReference type="PANTHER" id="PTHR34820">
    <property type="entry name" value="INNER MEMBRANE PROTEIN YEBZ"/>
    <property type="match status" value="1"/>
</dbReference>
<dbReference type="InterPro" id="IPR032694">
    <property type="entry name" value="CopC/D"/>
</dbReference>
<feature type="transmembrane region" description="Helical" evidence="6">
    <location>
        <begin position="152"/>
        <end position="170"/>
    </location>
</feature>
<feature type="transmembrane region" description="Helical" evidence="6">
    <location>
        <begin position="209"/>
        <end position="229"/>
    </location>
</feature>
<keyword evidence="2" id="KW-1003">Cell membrane</keyword>
<dbReference type="EMBL" id="BAABDC010000001">
    <property type="protein sequence ID" value="GAA3694892.1"/>
    <property type="molecule type" value="Genomic_DNA"/>
</dbReference>